<dbReference type="GeneTree" id="ENSGT00390000004145"/>
<sequence length="279" mass="32052">MPSAPIRLPLGNSTRFVCCQSDFNNSWATEDDGRKMALPLLRCYSCNRPVSILIRYFTSKSFLANQSRRLAPVSPAVCDARQYSSERGRHEQNQKVVVVGIPNPFIWFRTRIYFFLIRAYFDKEFSIEEFTEGAKQAFSHVSRLLSQCQFEALEGLVAKDLIGKLQEKCAQLPLSHQRALSAESDEIMYTTTGDVGIYYDDNGRKYVSILMRFWYLTSARLPDESVEGARIFQVVIGGEGEKPETKRLLTANYEFQREFTQGVIPDWIITRIEHSKLLD</sequence>
<reference evidence="1" key="2">
    <citation type="submission" date="2025-09" db="UniProtKB">
        <authorList>
            <consortium name="Ensembl"/>
        </authorList>
    </citation>
    <scope>IDENTIFICATION</scope>
</reference>
<dbReference type="GO" id="GO:0005743">
    <property type="term" value="C:mitochondrial inner membrane"/>
    <property type="evidence" value="ECO:0007669"/>
    <property type="project" value="TreeGrafter"/>
</dbReference>
<keyword evidence="2" id="KW-1185">Reference proteome</keyword>
<accession>A0A8C1CPG7</accession>
<dbReference type="GO" id="GO:0043022">
    <property type="term" value="F:ribosome binding"/>
    <property type="evidence" value="ECO:0007669"/>
    <property type="project" value="TreeGrafter"/>
</dbReference>
<dbReference type="GO" id="GO:0032979">
    <property type="term" value="P:protein insertion into mitochondrial inner membrane from matrix"/>
    <property type="evidence" value="ECO:0007669"/>
    <property type="project" value="TreeGrafter"/>
</dbReference>
<dbReference type="PANTHER" id="PTHR13333">
    <property type="entry name" value="M-AAA PROTEASE-INTERACTING PROTEIN 1, MITOCHONDRIAL"/>
    <property type="match status" value="1"/>
</dbReference>
<proteinExistence type="predicted"/>
<evidence type="ECO:0000313" key="1">
    <source>
        <dbReference type="Ensembl" id="ENSCCRP00000048011.2"/>
    </source>
</evidence>
<dbReference type="OMA" id="SILMCFW"/>
<protein>
    <submittedName>
        <fullName evidence="1">Matrix AAA peptidase interacting protein 1</fullName>
    </submittedName>
</protein>
<evidence type="ECO:0000313" key="2">
    <source>
        <dbReference type="Proteomes" id="UP001108240"/>
    </source>
</evidence>
<dbReference type="AlphaFoldDB" id="A0A8C1CPG7"/>
<name>A0A8C1CPG7_CYPCA</name>
<dbReference type="PANTHER" id="PTHR13333:SF6">
    <property type="entry name" value="M-AAA PROTEASE-INTERACTING PROTEIN 1, MITOCHONDRIAL"/>
    <property type="match status" value="1"/>
</dbReference>
<dbReference type="Ensembl" id="ENSCCRT00000052025.2">
    <property type="protein sequence ID" value="ENSCCRP00000048011.2"/>
    <property type="gene ID" value="ENSCCRG00000025615.2"/>
</dbReference>
<organism evidence="1 2">
    <name type="scientific">Cyprinus carpio carpio</name>
    <dbReference type="NCBI Taxonomy" id="630221"/>
    <lineage>
        <taxon>Eukaryota</taxon>
        <taxon>Metazoa</taxon>
        <taxon>Chordata</taxon>
        <taxon>Craniata</taxon>
        <taxon>Vertebrata</taxon>
        <taxon>Euteleostomi</taxon>
        <taxon>Actinopterygii</taxon>
        <taxon>Neopterygii</taxon>
        <taxon>Teleostei</taxon>
        <taxon>Ostariophysi</taxon>
        <taxon>Cypriniformes</taxon>
        <taxon>Cyprinidae</taxon>
        <taxon>Cyprininae</taxon>
        <taxon>Cyprinus</taxon>
    </lineage>
</organism>
<dbReference type="Proteomes" id="UP001108240">
    <property type="component" value="Unplaced"/>
</dbReference>
<reference evidence="1" key="1">
    <citation type="submission" date="2025-08" db="UniProtKB">
        <authorList>
            <consortium name="Ensembl"/>
        </authorList>
    </citation>
    <scope>IDENTIFICATION</scope>
</reference>